<dbReference type="OrthoDB" id="5102381at2759"/>
<keyword evidence="1" id="KW-0472">Membrane</keyword>
<dbReference type="AlphaFoldDB" id="A0A0P7B5Y6"/>
<organism evidence="2 3">
    <name type="scientific">Neonectria ditissima</name>
    <dbReference type="NCBI Taxonomy" id="78410"/>
    <lineage>
        <taxon>Eukaryota</taxon>
        <taxon>Fungi</taxon>
        <taxon>Dikarya</taxon>
        <taxon>Ascomycota</taxon>
        <taxon>Pezizomycotina</taxon>
        <taxon>Sordariomycetes</taxon>
        <taxon>Hypocreomycetidae</taxon>
        <taxon>Hypocreales</taxon>
        <taxon>Nectriaceae</taxon>
        <taxon>Neonectria</taxon>
    </lineage>
</organism>
<evidence type="ECO:0000313" key="2">
    <source>
        <dbReference type="EMBL" id="KPM45065.1"/>
    </source>
</evidence>
<reference evidence="2 3" key="1">
    <citation type="submission" date="2015-09" db="EMBL/GenBank/DDBJ databases">
        <title>Draft genome of a European isolate of the apple canker pathogen Neonectria ditissima.</title>
        <authorList>
            <person name="Gomez-Cortecero A."/>
            <person name="Harrison R.J."/>
            <person name="Armitage A.D."/>
        </authorList>
    </citation>
    <scope>NUCLEOTIDE SEQUENCE [LARGE SCALE GENOMIC DNA]</scope>
    <source>
        <strain evidence="2 3">R09/05</strain>
    </source>
</reference>
<accession>A0A0P7B5Y6</accession>
<protein>
    <submittedName>
        <fullName evidence="2">Uncharacterized protein</fullName>
    </submittedName>
</protein>
<comment type="caution">
    <text evidence="2">The sequence shown here is derived from an EMBL/GenBank/DDBJ whole genome shotgun (WGS) entry which is preliminary data.</text>
</comment>
<keyword evidence="1" id="KW-0812">Transmembrane</keyword>
<sequence length="317" mass="34516">MPVYTTDEVWEETKTNSLMYTGSRLAGKLTDRTTASSAHVRRHPEQKNEVGAVVGGTIAAGVMLGLTFFICLRVYKEYLLYQQARAMQANNPSTNQPVTDTQEHNKSFRNTLFGVGASFGRRGPFSRSFAARTNSASGSISSDASFGNVATTAQGCPMTPFPGPAVPPKAAELVGIRQKQSIYDVQGSPVPTSHVPFTPAPTTPQFPPLCSPRSHRGSDSSMSTLCMSLLQDTMHSPSPSKYPATPLPERPLPPLPALESVDENMVERGQSRRYFVPPLRAGERLLSPISPAETLGMESVYLERWKGTRFSMGDNKF</sequence>
<evidence type="ECO:0000313" key="3">
    <source>
        <dbReference type="Proteomes" id="UP000050424"/>
    </source>
</evidence>
<gene>
    <name evidence="2" type="ORF">AK830_g1485</name>
</gene>
<dbReference type="Proteomes" id="UP000050424">
    <property type="component" value="Unassembled WGS sequence"/>
</dbReference>
<evidence type="ECO:0000256" key="1">
    <source>
        <dbReference type="SAM" id="Phobius"/>
    </source>
</evidence>
<proteinExistence type="predicted"/>
<feature type="transmembrane region" description="Helical" evidence="1">
    <location>
        <begin position="50"/>
        <end position="75"/>
    </location>
</feature>
<dbReference type="EMBL" id="LKCW01000011">
    <property type="protein sequence ID" value="KPM45065.1"/>
    <property type="molecule type" value="Genomic_DNA"/>
</dbReference>
<keyword evidence="3" id="KW-1185">Reference proteome</keyword>
<keyword evidence="1" id="KW-1133">Transmembrane helix</keyword>
<name>A0A0P7B5Y6_9HYPO</name>